<organism evidence="1">
    <name type="scientific">Rhizophora mucronata</name>
    <name type="common">Asiatic mangrove</name>
    <dbReference type="NCBI Taxonomy" id="61149"/>
    <lineage>
        <taxon>Eukaryota</taxon>
        <taxon>Viridiplantae</taxon>
        <taxon>Streptophyta</taxon>
        <taxon>Embryophyta</taxon>
        <taxon>Tracheophyta</taxon>
        <taxon>Spermatophyta</taxon>
        <taxon>Magnoliopsida</taxon>
        <taxon>eudicotyledons</taxon>
        <taxon>Gunneridae</taxon>
        <taxon>Pentapetalae</taxon>
        <taxon>rosids</taxon>
        <taxon>fabids</taxon>
        <taxon>Malpighiales</taxon>
        <taxon>Rhizophoraceae</taxon>
        <taxon>Rhizophora</taxon>
    </lineage>
</organism>
<dbReference type="AlphaFoldDB" id="A0A2P2Q8F9"/>
<protein>
    <submittedName>
        <fullName evidence="1">Uncharacterized protein</fullName>
    </submittedName>
</protein>
<dbReference type="EMBL" id="GGEC01082792">
    <property type="protein sequence ID" value="MBX63276.1"/>
    <property type="molecule type" value="Transcribed_RNA"/>
</dbReference>
<reference evidence="1" key="1">
    <citation type="submission" date="2018-02" db="EMBL/GenBank/DDBJ databases">
        <title>Rhizophora mucronata_Transcriptome.</title>
        <authorList>
            <person name="Meera S.P."/>
            <person name="Sreeshan A."/>
            <person name="Augustine A."/>
        </authorList>
    </citation>
    <scope>NUCLEOTIDE SEQUENCE</scope>
    <source>
        <tissue evidence="1">Leaf</tissue>
    </source>
</reference>
<sequence length="17" mass="1966">MVYGAWNLPHDYLNDSA</sequence>
<evidence type="ECO:0000313" key="1">
    <source>
        <dbReference type="EMBL" id="MBX63276.1"/>
    </source>
</evidence>
<proteinExistence type="predicted"/>
<accession>A0A2P2Q8F9</accession>
<name>A0A2P2Q8F9_RHIMU</name>